<feature type="chain" id="PRO_5004718562" description="beta-N-acetylhexosaminidase" evidence="9">
    <location>
        <begin position="19"/>
        <end position="792"/>
    </location>
</feature>
<dbReference type="PATRIC" id="fig|1353533.3.peg.4371"/>
<dbReference type="SUPFAM" id="SSF55545">
    <property type="entry name" value="beta-N-acetylhexosaminidase-like domain"/>
    <property type="match status" value="1"/>
</dbReference>
<protein>
    <recommendedName>
        <fullName evidence="3">beta-N-acetylhexosaminidase</fullName>
        <ecNumber evidence="3">3.2.1.52</ecNumber>
    </recommendedName>
    <alternativeName>
        <fullName evidence="6">Beta-N-acetylhexosaminidase</fullName>
    </alternativeName>
    <alternativeName>
        <fullName evidence="7">N-acetyl-beta-glucosaminidase</fullName>
    </alternativeName>
</protein>
<dbReference type="InterPro" id="IPR017853">
    <property type="entry name" value="GH"/>
</dbReference>
<comment type="catalytic activity">
    <reaction evidence="1">
        <text>Hydrolysis of terminal non-reducing N-acetyl-D-hexosamine residues in N-acetyl-beta-D-hexosaminides.</text>
        <dbReference type="EC" id="3.2.1.52"/>
    </reaction>
</comment>
<feature type="active site" description="Proton donor" evidence="8">
    <location>
        <position position="306"/>
    </location>
</feature>
<dbReference type="Proteomes" id="UP000017820">
    <property type="component" value="Unassembled WGS sequence"/>
</dbReference>
<feature type="signal peptide" evidence="9">
    <location>
        <begin position="1"/>
        <end position="18"/>
    </location>
</feature>
<dbReference type="EC" id="3.2.1.52" evidence="3"/>
<dbReference type="AlphaFoldDB" id="V4H1M3"/>
<evidence type="ECO:0000256" key="1">
    <source>
        <dbReference type="ARBA" id="ARBA00001231"/>
    </source>
</evidence>
<dbReference type="GO" id="GO:0004563">
    <property type="term" value="F:beta-N-acetylhexosaminidase activity"/>
    <property type="evidence" value="ECO:0007669"/>
    <property type="project" value="UniProtKB-EC"/>
</dbReference>
<evidence type="ECO:0000256" key="5">
    <source>
        <dbReference type="ARBA" id="ARBA00023295"/>
    </source>
</evidence>
<evidence type="ECO:0000256" key="6">
    <source>
        <dbReference type="ARBA" id="ARBA00030512"/>
    </source>
</evidence>
<dbReference type="InterPro" id="IPR015882">
    <property type="entry name" value="HEX_bac_N"/>
</dbReference>
<dbReference type="InterPro" id="IPR015883">
    <property type="entry name" value="Glyco_hydro_20_cat"/>
</dbReference>
<evidence type="ECO:0000313" key="13">
    <source>
        <dbReference type="Proteomes" id="UP000017820"/>
    </source>
</evidence>
<comment type="similarity">
    <text evidence="2">Belongs to the glycosyl hydrolase 20 family.</text>
</comment>
<evidence type="ECO:0000256" key="7">
    <source>
        <dbReference type="ARBA" id="ARBA00033000"/>
    </source>
</evidence>
<dbReference type="EMBL" id="AUSV01000117">
    <property type="protein sequence ID" value="ESP91316.1"/>
    <property type="molecule type" value="Genomic_DNA"/>
</dbReference>
<dbReference type="Pfam" id="PF00728">
    <property type="entry name" value="Glyco_hydro_20"/>
    <property type="match status" value="2"/>
</dbReference>
<evidence type="ECO:0000313" key="12">
    <source>
        <dbReference type="EMBL" id="ESP91316.1"/>
    </source>
</evidence>
<keyword evidence="9" id="KW-0732">Signal</keyword>
<name>V4H1M3_PSEL2</name>
<dbReference type="Gene3D" id="3.30.379.10">
    <property type="entry name" value="Chitobiase/beta-hexosaminidase domain 2-like"/>
    <property type="match status" value="1"/>
</dbReference>
<proteinExistence type="inferred from homology"/>
<dbReference type="PANTHER" id="PTHR22600">
    <property type="entry name" value="BETA-HEXOSAMINIDASE"/>
    <property type="match status" value="1"/>
</dbReference>
<dbReference type="InterPro" id="IPR029018">
    <property type="entry name" value="Hex-like_dom2"/>
</dbReference>
<reference evidence="12 13" key="1">
    <citation type="submission" date="2013-07" db="EMBL/GenBank/DDBJ databases">
        <title>Draft genome sequence of Pseudoalteromonas luteoviolacea 2ta16.</title>
        <authorList>
            <person name="Allen E.E."/>
            <person name="Azam F."/>
            <person name="Podell S."/>
        </authorList>
    </citation>
    <scope>NUCLEOTIDE SEQUENCE [LARGE SCALE GENOMIC DNA]</scope>
    <source>
        <strain evidence="12 13">2ta16</strain>
    </source>
</reference>
<dbReference type="RefSeq" id="WP_023401215.1">
    <property type="nucleotide sequence ID" value="NZ_AUSV01000117.1"/>
</dbReference>
<feature type="domain" description="Glycoside hydrolase family 20 catalytic" evidence="10">
    <location>
        <begin position="150"/>
        <end position="430"/>
    </location>
</feature>
<dbReference type="Pfam" id="PF02838">
    <property type="entry name" value="Glyco_hydro_20b"/>
    <property type="match status" value="1"/>
</dbReference>
<dbReference type="GO" id="GO:0005975">
    <property type="term" value="P:carbohydrate metabolic process"/>
    <property type="evidence" value="ECO:0007669"/>
    <property type="project" value="InterPro"/>
</dbReference>
<keyword evidence="5" id="KW-0326">Glycosidase</keyword>
<evidence type="ECO:0000256" key="9">
    <source>
        <dbReference type="SAM" id="SignalP"/>
    </source>
</evidence>
<evidence type="ECO:0000259" key="10">
    <source>
        <dbReference type="Pfam" id="PF00728"/>
    </source>
</evidence>
<dbReference type="PRINTS" id="PR00738">
    <property type="entry name" value="GLHYDRLASE20"/>
</dbReference>
<dbReference type="GO" id="GO:0030203">
    <property type="term" value="P:glycosaminoglycan metabolic process"/>
    <property type="evidence" value="ECO:0007669"/>
    <property type="project" value="TreeGrafter"/>
</dbReference>
<feature type="domain" description="Glycoside hydrolase family 20 catalytic" evidence="10">
    <location>
        <begin position="512"/>
        <end position="577"/>
    </location>
</feature>
<evidence type="ECO:0000256" key="3">
    <source>
        <dbReference type="ARBA" id="ARBA00012663"/>
    </source>
</evidence>
<evidence type="ECO:0000256" key="4">
    <source>
        <dbReference type="ARBA" id="ARBA00022801"/>
    </source>
</evidence>
<evidence type="ECO:0000256" key="2">
    <source>
        <dbReference type="ARBA" id="ARBA00006285"/>
    </source>
</evidence>
<gene>
    <name evidence="12" type="ORF">PL2TA16_00864</name>
</gene>
<dbReference type="SUPFAM" id="SSF51445">
    <property type="entry name" value="(Trans)glycosidases"/>
    <property type="match status" value="1"/>
</dbReference>
<evidence type="ECO:0000259" key="11">
    <source>
        <dbReference type="Pfam" id="PF02838"/>
    </source>
</evidence>
<comment type="caution">
    <text evidence="12">The sequence shown here is derived from an EMBL/GenBank/DDBJ whole genome shotgun (WGS) entry which is preliminary data.</text>
</comment>
<feature type="domain" description="Beta-hexosaminidase bacterial type N-terminal" evidence="11">
    <location>
        <begin position="23"/>
        <end position="147"/>
    </location>
</feature>
<dbReference type="PANTHER" id="PTHR22600:SF57">
    <property type="entry name" value="BETA-N-ACETYLHEXOSAMINIDASE"/>
    <property type="match status" value="1"/>
</dbReference>
<keyword evidence="4" id="KW-0378">Hydrolase</keyword>
<dbReference type="GO" id="GO:0016020">
    <property type="term" value="C:membrane"/>
    <property type="evidence" value="ECO:0007669"/>
    <property type="project" value="TreeGrafter"/>
</dbReference>
<accession>V4H1M3</accession>
<dbReference type="Gene3D" id="3.20.20.80">
    <property type="entry name" value="Glycosidases"/>
    <property type="match status" value="2"/>
</dbReference>
<organism evidence="12 13">
    <name type="scientific">Pseudoalteromonas luteoviolacea (strain 2ta16)</name>
    <dbReference type="NCBI Taxonomy" id="1353533"/>
    <lineage>
        <taxon>Bacteria</taxon>
        <taxon>Pseudomonadati</taxon>
        <taxon>Pseudomonadota</taxon>
        <taxon>Gammaproteobacteria</taxon>
        <taxon>Alteromonadales</taxon>
        <taxon>Pseudoalteromonadaceae</taxon>
        <taxon>Pseudoalteromonas</taxon>
    </lineage>
</organism>
<sequence>MIRLVMLLIGLCCLPVWAAQPNVNLMPYPSSIQLGSGSLDTTSPLRVYLPNLAPSQSHYLKQQLRNTFENVRFSESILRANIIFDVTDSTPIHPSLHQDESYQLNISPSQIRIKAANYWGLNYGLQTLRQLAYQYPNQLPSLHIDDQPRFAWRGLMIDSARHFIPINAIKRQLDGMVSAKLNVLHWHLTDDQGWRFASQHYPKLQQHAADGQYYTHKDMADIVAYAAQRGIRVVPEIDLPGHASALAVAYPELMAHPGPYKMERGWGVFKPLLDPSNSEVYTFIKHIISELAATFPDPYVHIGGDEVKPDHWRDSQAVQEYMQLHTLSSPAQLHNHFNLKVQSLLSVHNKVLMGWDEIFQPELNKSVVIQSWRGFDSLTRLTNAGHMGVLSAGFYVDQPQYTSYHYRNDPLPQKRITLEHTASMQQGQAWQFSITRLKGSPVTGHFVLSPDKRAKYLGYIVIDGRKVIEIEGLEESTQMIRFNIDTWMGPLRISLTKNQPSQSQILVGNTPYTHQIRPLSQVPKLAPSNFASAPMDSAKTRVLGAEATIWGELVMPYNLDLRLWPRLFAIAERLWSPVNQQSETSMYQRLAKLDKFATHRLGLKHQSQHLHGLATLSGQGDIDALKRFSQLIEQAQYYTRHHVKYQNGQYHQQAPLDALVDFLPAESSYLRQWHIRLASQDKTALYAKLMAQYQLWLNDIPKLKSTFSQSSKLAEQHALLSQHQSSLELGIRVIQYCTGATQIVDLHALRAQIWQHTLRHGELILAVNHLTEAILDGCITQDEQPKQSKNVG</sequence>
<dbReference type="InterPro" id="IPR025705">
    <property type="entry name" value="Beta_hexosaminidase_sua/sub"/>
</dbReference>
<evidence type="ECO:0000256" key="8">
    <source>
        <dbReference type="PIRSR" id="PIRSR625705-1"/>
    </source>
</evidence>